<comment type="caution">
    <text evidence="1">The sequence shown here is derived from an EMBL/GenBank/DDBJ whole genome shotgun (WGS) entry which is preliminary data.</text>
</comment>
<evidence type="ECO:0000313" key="1">
    <source>
        <dbReference type="EMBL" id="KAL1269073.1"/>
    </source>
</evidence>
<sequence>MPGLHVNPLGDHRPVVVSTPEHRGPGYSPLLSLHAHIPGLYDTQIHRLLSCASLLPTPRALSPCVRDVS</sequence>
<name>A0ABR3MWP9_9TELE</name>
<protein>
    <submittedName>
        <fullName evidence="1">Uncharacterized protein</fullName>
    </submittedName>
</protein>
<organism evidence="1 2">
    <name type="scientific">Cirrhinus molitorella</name>
    <name type="common">mud carp</name>
    <dbReference type="NCBI Taxonomy" id="172907"/>
    <lineage>
        <taxon>Eukaryota</taxon>
        <taxon>Metazoa</taxon>
        <taxon>Chordata</taxon>
        <taxon>Craniata</taxon>
        <taxon>Vertebrata</taxon>
        <taxon>Euteleostomi</taxon>
        <taxon>Actinopterygii</taxon>
        <taxon>Neopterygii</taxon>
        <taxon>Teleostei</taxon>
        <taxon>Ostariophysi</taxon>
        <taxon>Cypriniformes</taxon>
        <taxon>Cyprinidae</taxon>
        <taxon>Labeoninae</taxon>
        <taxon>Labeonini</taxon>
        <taxon>Cirrhinus</taxon>
    </lineage>
</organism>
<evidence type="ECO:0000313" key="2">
    <source>
        <dbReference type="Proteomes" id="UP001558613"/>
    </source>
</evidence>
<keyword evidence="2" id="KW-1185">Reference proteome</keyword>
<proteinExistence type="predicted"/>
<accession>A0ABR3MWP9</accession>
<gene>
    <name evidence="1" type="ORF">QQF64_031362</name>
</gene>
<reference evidence="1 2" key="1">
    <citation type="submission" date="2023-09" db="EMBL/GenBank/DDBJ databases">
        <authorList>
            <person name="Wang M."/>
        </authorList>
    </citation>
    <scope>NUCLEOTIDE SEQUENCE [LARGE SCALE GENOMIC DNA]</scope>
    <source>
        <strain evidence="1">GT-2023</strain>
        <tissue evidence="1">Liver</tissue>
    </source>
</reference>
<dbReference type="Proteomes" id="UP001558613">
    <property type="component" value="Unassembled WGS sequence"/>
</dbReference>
<dbReference type="EMBL" id="JAYMGO010000008">
    <property type="protein sequence ID" value="KAL1269073.1"/>
    <property type="molecule type" value="Genomic_DNA"/>
</dbReference>